<feature type="compositionally biased region" description="Basic and acidic residues" evidence="1">
    <location>
        <begin position="430"/>
        <end position="439"/>
    </location>
</feature>
<feature type="region of interest" description="Disordered" evidence="1">
    <location>
        <begin position="1"/>
        <end position="29"/>
    </location>
</feature>
<feature type="compositionally biased region" description="Basic and acidic residues" evidence="1">
    <location>
        <begin position="668"/>
        <end position="681"/>
    </location>
</feature>
<protein>
    <submittedName>
        <fullName evidence="2">Uncharacterized protein</fullName>
    </submittedName>
</protein>
<accession>A0A448YYS5</accession>
<feature type="region of interest" description="Disordered" evidence="1">
    <location>
        <begin position="52"/>
        <end position="113"/>
    </location>
</feature>
<feature type="compositionally biased region" description="Polar residues" evidence="1">
    <location>
        <begin position="198"/>
        <end position="210"/>
    </location>
</feature>
<feature type="region of interest" description="Disordered" evidence="1">
    <location>
        <begin position="573"/>
        <end position="681"/>
    </location>
</feature>
<name>A0A448YYS5_9STRA</name>
<proteinExistence type="predicted"/>
<sequence length="681" mass="74394">MEEEALVPTPQGLPAEGSKARPPRRRKHSSLALAASFAIALGTAEGFGVRPLPVAPPACPGRGKQKPPQGPTGACAKARAGVGSPVRDDAAEARPGPCPTDAAHQRVRSADPEWYREYVSGILGEDYCADRWPRDETVVSEEEAEAETETETGEGPAAAQEQEQTLQAPPPPQQQSLEGDAAAARDNEDRVLVLENETPATTEATIQNDATGEVGESGGGIGSLEDSLEKDDAPLVATEDLPSADSHSEIPGSSGAPAATAEASRDGDAEPTATAAGGTDPAPGTAKTETKRQAGRDPDPRAVVYRNITGNAMTYAPLSDLFDLGYTVSDLERMQSEFLSIVVLDGRNRPSMGVPVQWKVKDPAAPPETRIVDSVGEASRIASEINQEERRERDLVGKRRLRQEQRNAQGVGAREGPPAKPKQKPPQPLEKQRSPRRTAEPAGRSPPERRNRNGGRRGERDAGGAFRGRDRNEDPRLRRKRGRRESTDGDGKPKRIYSARREARQDSGPALEDPPDINSPVWVNIDTFRDLLRKESELRMMFLGEDWDETIEQENNWRTELYKKWLWSLHNGVGDSIVPPTRTERAQKYRQKGRPRRPDTEPPPGRRKRAAMGASQRQSRSRGRGSAPRARRPGDRPVGGPGSQRRPQRAPGDGGEDPPRRPRRRPERGREPPPDRTRAEN</sequence>
<feature type="compositionally biased region" description="Basic and acidic residues" evidence="1">
    <location>
        <begin position="387"/>
        <end position="405"/>
    </location>
</feature>
<feature type="compositionally biased region" description="Low complexity" evidence="1">
    <location>
        <begin position="611"/>
        <end position="628"/>
    </location>
</feature>
<dbReference type="Proteomes" id="UP000291116">
    <property type="component" value="Unassembled WGS sequence"/>
</dbReference>
<feature type="compositionally biased region" description="Acidic residues" evidence="1">
    <location>
        <begin position="138"/>
        <end position="152"/>
    </location>
</feature>
<dbReference type="OrthoDB" id="49483at2759"/>
<feature type="compositionally biased region" description="Basic and acidic residues" evidence="1">
    <location>
        <begin position="484"/>
        <end position="505"/>
    </location>
</feature>
<evidence type="ECO:0000313" key="3">
    <source>
        <dbReference type="Proteomes" id="UP000291116"/>
    </source>
</evidence>
<organism evidence="2 3">
    <name type="scientific">Pseudo-nitzschia multistriata</name>
    <dbReference type="NCBI Taxonomy" id="183589"/>
    <lineage>
        <taxon>Eukaryota</taxon>
        <taxon>Sar</taxon>
        <taxon>Stramenopiles</taxon>
        <taxon>Ochrophyta</taxon>
        <taxon>Bacillariophyta</taxon>
        <taxon>Bacillariophyceae</taxon>
        <taxon>Bacillariophycidae</taxon>
        <taxon>Bacillariales</taxon>
        <taxon>Bacillariaceae</taxon>
        <taxon>Pseudo-nitzschia</taxon>
    </lineage>
</organism>
<feature type="compositionally biased region" description="Basic and acidic residues" evidence="1">
    <location>
        <begin position="446"/>
        <end position="476"/>
    </location>
</feature>
<feature type="compositionally biased region" description="Pro residues" evidence="1">
    <location>
        <begin position="418"/>
        <end position="428"/>
    </location>
</feature>
<feature type="compositionally biased region" description="Basic and acidic residues" evidence="1">
    <location>
        <begin position="183"/>
        <end position="192"/>
    </location>
</feature>
<reference evidence="2 3" key="1">
    <citation type="submission" date="2019-01" db="EMBL/GenBank/DDBJ databases">
        <authorList>
            <person name="Ferrante I. M."/>
        </authorList>
    </citation>
    <scope>NUCLEOTIDE SEQUENCE [LARGE SCALE GENOMIC DNA]</scope>
    <source>
        <strain evidence="2 3">B856</strain>
    </source>
</reference>
<dbReference type="AlphaFoldDB" id="A0A448YYS5"/>
<dbReference type="EMBL" id="CAACVS010000046">
    <property type="protein sequence ID" value="VEU35007.1"/>
    <property type="molecule type" value="Genomic_DNA"/>
</dbReference>
<evidence type="ECO:0000256" key="1">
    <source>
        <dbReference type="SAM" id="MobiDB-lite"/>
    </source>
</evidence>
<keyword evidence="3" id="KW-1185">Reference proteome</keyword>
<feature type="compositionally biased region" description="Low complexity" evidence="1">
    <location>
        <begin position="153"/>
        <end position="167"/>
    </location>
</feature>
<feature type="region of interest" description="Disordered" evidence="1">
    <location>
        <begin position="126"/>
        <end position="301"/>
    </location>
</feature>
<feature type="region of interest" description="Disordered" evidence="1">
    <location>
        <begin position="373"/>
        <end position="520"/>
    </location>
</feature>
<feature type="compositionally biased region" description="Low complexity" evidence="1">
    <location>
        <begin position="270"/>
        <end position="286"/>
    </location>
</feature>
<gene>
    <name evidence="2" type="ORF">PSNMU_V1.4_AUG-EV-PASAV3_0017290</name>
</gene>
<evidence type="ECO:0000313" key="2">
    <source>
        <dbReference type="EMBL" id="VEU35007.1"/>
    </source>
</evidence>
<feature type="compositionally biased region" description="Basic and acidic residues" evidence="1">
    <location>
        <begin position="288"/>
        <end position="300"/>
    </location>
</feature>
<feature type="compositionally biased region" description="Basic and acidic residues" evidence="1">
    <location>
        <begin position="128"/>
        <end position="137"/>
    </location>
</feature>